<gene>
    <name evidence="2" type="ORF">BQ4739_LOCUS7041</name>
</gene>
<organism evidence="2 3">
    <name type="scientific">Tetradesmus obliquus</name>
    <name type="common">Green alga</name>
    <name type="synonym">Acutodesmus obliquus</name>
    <dbReference type="NCBI Taxonomy" id="3088"/>
    <lineage>
        <taxon>Eukaryota</taxon>
        <taxon>Viridiplantae</taxon>
        <taxon>Chlorophyta</taxon>
        <taxon>core chlorophytes</taxon>
        <taxon>Chlorophyceae</taxon>
        <taxon>CS clade</taxon>
        <taxon>Sphaeropleales</taxon>
        <taxon>Scenedesmaceae</taxon>
        <taxon>Tetradesmus</taxon>
    </lineage>
</organism>
<evidence type="ECO:0000256" key="1">
    <source>
        <dbReference type="SAM" id="MobiDB-lite"/>
    </source>
</evidence>
<accession>A0A383VM95</accession>
<proteinExistence type="predicted"/>
<keyword evidence="3" id="KW-1185">Reference proteome</keyword>
<protein>
    <submittedName>
        <fullName evidence="2">Uncharacterized protein</fullName>
    </submittedName>
</protein>
<dbReference type="EMBL" id="FNXT01000726">
    <property type="protein sequence ID" value="SZX66645.1"/>
    <property type="molecule type" value="Genomic_DNA"/>
</dbReference>
<feature type="region of interest" description="Disordered" evidence="1">
    <location>
        <begin position="1"/>
        <end position="24"/>
    </location>
</feature>
<reference evidence="2 3" key="1">
    <citation type="submission" date="2016-10" db="EMBL/GenBank/DDBJ databases">
        <authorList>
            <person name="Cai Z."/>
        </authorList>
    </citation>
    <scope>NUCLEOTIDE SEQUENCE [LARGE SCALE GENOMIC DNA]</scope>
</reference>
<name>A0A383VM95_TETOB</name>
<dbReference type="AlphaFoldDB" id="A0A383VM95"/>
<evidence type="ECO:0000313" key="3">
    <source>
        <dbReference type="Proteomes" id="UP000256970"/>
    </source>
</evidence>
<dbReference type="Proteomes" id="UP000256970">
    <property type="component" value="Unassembled WGS sequence"/>
</dbReference>
<evidence type="ECO:0000313" key="2">
    <source>
        <dbReference type="EMBL" id="SZX66645.1"/>
    </source>
</evidence>
<feature type="compositionally biased region" description="Basic and acidic residues" evidence="1">
    <location>
        <begin position="1"/>
        <end position="21"/>
    </location>
</feature>
<sequence length="190" mass="20777">MQKVKDTLKKVTGKGHEHETGYAHTGTTGYDTVGHHHTGVGAHHTGVTGTGMTGTGATESFGSDQVVERPVGMGVAEVPVVVTEQERVHTEHHHEHHHRHEELCGTKTFTEVEDRPIVKERVERILEHNPVEKQYVVETRFVGETAIPSATGATVIDTNERVVERAEPGPACPTGVGAAMDRVIDETRRY</sequence>